<proteinExistence type="predicted"/>
<comment type="caution">
    <text evidence="1">The sequence shown here is derived from an EMBL/GenBank/DDBJ whole genome shotgun (WGS) entry which is preliminary data.</text>
</comment>
<organism evidence="1 2">
    <name type="scientific">Ambrosiozyma monospora</name>
    <name type="common">Yeast</name>
    <name type="synonym">Endomycopsis monosporus</name>
    <dbReference type="NCBI Taxonomy" id="43982"/>
    <lineage>
        <taxon>Eukaryota</taxon>
        <taxon>Fungi</taxon>
        <taxon>Dikarya</taxon>
        <taxon>Ascomycota</taxon>
        <taxon>Saccharomycotina</taxon>
        <taxon>Pichiomycetes</taxon>
        <taxon>Pichiales</taxon>
        <taxon>Pichiaceae</taxon>
        <taxon>Ambrosiozyma</taxon>
    </lineage>
</organism>
<protein>
    <submittedName>
        <fullName evidence="1">Unnamed protein product</fullName>
    </submittedName>
</protein>
<dbReference type="EMBL" id="BSXS01000486">
    <property type="protein sequence ID" value="GME72694.1"/>
    <property type="molecule type" value="Genomic_DNA"/>
</dbReference>
<accession>A0ACB5STQ0</accession>
<dbReference type="Proteomes" id="UP001165064">
    <property type="component" value="Unassembled WGS sequence"/>
</dbReference>
<evidence type="ECO:0000313" key="1">
    <source>
        <dbReference type="EMBL" id="GME72694.1"/>
    </source>
</evidence>
<reference evidence="1" key="1">
    <citation type="submission" date="2023-04" db="EMBL/GenBank/DDBJ databases">
        <title>Ambrosiozyma monospora NBRC 10751.</title>
        <authorList>
            <person name="Ichikawa N."/>
            <person name="Sato H."/>
            <person name="Tonouchi N."/>
        </authorList>
    </citation>
    <scope>NUCLEOTIDE SEQUENCE</scope>
    <source>
        <strain evidence="1">NBRC 10751</strain>
    </source>
</reference>
<evidence type="ECO:0000313" key="2">
    <source>
        <dbReference type="Proteomes" id="UP001165064"/>
    </source>
</evidence>
<keyword evidence="2" id="KW-1185">Reference proteome</keyword>
<gene>
    <name evidence="1" type="ORF">Amon02_000109100</name>
</gene>
<name>A0ACB5STQ0_AMBMO</name>
<sequence>MDAPLSSRPGKMLGEGQRDDEAEITLGLFKESSVLTGSIKEDEEIEVSVEIDKDDVDVEPSLDSINVLIDVRHQFWSPEKPVSRCVVIG</sequence>